<evidence type="ECO:0000313" key="2">
    <source>
        <dbReference type="EMBL" id="THH00174.1"/>
    </source>
</evidence>
<keyword evidence="3" id="KW-1185">Reference proteome</keyword>
<keyword evidence="1" id="KW-0732">Signal</keyword>
<sequence length="43" mass="4631">MFVHRVVLAVFALFSAALVARVVAIPVEAVDIKGDDEVPDGFF</sequence>
<evidence type="ECO:0000256" key="1">
    <source>
        <dbReference type="SAM" id="SignalP"/>
    </source>
</evidence>
<proteinExistence type="predicted"/>
<dbReference type="Proteomes" id="UP000309038">
    <property type="component" value="Unassembled WGS sequence"/>
</dbReference>
<name>A0A4S4KPD1_9APHY</name>
<protein>
    <submittedName>
        <fullName evidence="2">Uncharacterized protein</fullName>
    </submittedName>
</protein>
<dbReference type="AlphaFoldDB" id="A0A4S4KPD1"/>
<reference evidence="2 3" key="1">
    <citation type="submission" date="2019-02" db="EMBL/GenBank/DDBJ databases">
        <title>Genome sequencing of the rare red list fungi Phlebia centrifuga.</title>
        <authorList>
            <person name="Buettner E."/>
            <person name="Kellner H."/>
        </authorList>
    </citation>
    <scope>NUCLEOTIDE SEQUENCE [LARGE SCALE GENOMIC DNA]</scope>
    <source>
        <strain evidence="2 3">DSM 108282</strain>
    </source>
</reference>
<evidence type="ECO:0000313" key="3">
    <source>
        <dbReference type="Proteomes" id="UP000309038"/>
    </source>
</evidence>
<gene>
    <name evidence="2" type="ORF">EW026_g2306</name>
</gene>
<feature type="signal peptide" evidence="1">
    <location>
        <begin position="1"/>
        <end position="24"/>
    </location>
</feature>
<accession>A0A4S4KPD1</accession>
<dbReference type="EMBL" id="SGPJ01000057">
    <property type="protein sequence ID" value="THH00174.1"/>
    <property type="molecule type" value="Genomic_DNA"/>
</dbReference>
<feature type="chain" id="PRO_5020217443" evidence="1">
    <location>
        <begin position="25"/>
        <end position="43"/>
    </location>
</feature>
<comment type="caution">
    <text evidence="2">The sequence shown here is derived from an EMBL/GenBank/DDBJ whole genome shotgun (WGS) entry which is preliminary data.</text>
</comment>
<organism evidence="2 3">
    <name type="scientific">Hermanssonia centrifuga</name>
    <dbReference type="NCBI Taxonomy" id="98765"/>
    <lineage>
        <taxon>Eukaryota</taxon>
        <taxon>Fungi</taxon>
        <taxon>Dikarya</taxon>
        <taxon>Basidiomycota</taxon>
        <taxon>Agaricomycotina</taxon>
        <taxon>Agaricomycetes</taxon>
        <taxon>Polyporales</taxon>
        <taxon>Meruliaceae</taxon>
        <taxon>Hermanssonia</taxon>
    </lineage>
</organism>